<reference evidence="3" key="1">
    <citation type="submission" date="2015-01" db="EMBL/GenBank/DDBJ databases">
        <title>Transcriptome Assembly of Fopius arisanus.</title>
        <authorList>
            <person name="Geib S."/>
        </authorList>
    </citation>
    <scope>NUCLEOTIDE SEQUENCE</scope>
</reference>
<feature type="transmembrane region" description="Helical" evidence="2">
    <location>
        <begin position="116"/>
        <end position="137"/>
    </location>
</feature>
<feature type="transmembrane region" description="Helical" evidence="2">
    <location>
        <begin position="149"/>
        <end position="177"/>
    </location>
</feature>
<feature type="region of interest" description="Disordered" evidence="1">
    <location>
        <begin position="1"/>
        <end position="42"/>
    </location>
</feature>
<evidence type="ECO:0000256" key="2">
    <source>
        <dbReference type="SAM" id="Phobius"/>
    </source>
</evidence>
<evidence type="ECO:0000256" key="1">
    <source>
        <dbReference type="SAM" id="MobiDB-lite"/>
    </source>
</evidence>
<dbReference type="GeneID" id="105265535"/>
<feature type="compositionally biased region" description="Basic and acidic residues" evidence="1">
    <location>
        <begin position="31"/>
        <end position="41"/>
    </location>
</feature>
<dbReference type="KEGG" id="fas:105265535"/>
<keyword evidence="2" id="KW-0812">Transmembrane</keyword>
<accession>A0A9R1T2L1</accession>
<proteinExistence type="predicted"/>
<dbReference type="OrthoDB" id="7733275at2759"/>
<evidence type="ECO:0000313" key="4">
    <source>
        <dbReference type="Proteomes" id="UP000694866"/>
    </source>
</evidence>
<organism evidence="3">
    <name type="scientific">Fopius arisanus</name>
    <dbReference type="NCBI Taxonomy" id="64838"/>
    <lineage>
        <taxon>Eukaryota</taxon>
        <taxon>Metazoa</taxon>
        <taxon>Ecdysozoa</taxon>
        <taxon>Arthropoda</taxon>
        <taxon>Hexapoda</taxon>
        <taxon>Insecta</taxon>
        <taxon>Pterygota</taxon>
        <taxon>Neoptera</taxon>
        <taxon>Endopterygota</taxon>
        <taxon>Hymenoptera</taxon>
        <taxon>Apocrita</taxon>
        <taxon>Ichneumonoidea</taxon>
        <taxon>Braconidae</taxon>
        <taxon>Opiinae</taxon>
        <taxon>Fopius</taxon>
    </lineage>
</organism>
<gene>
    <name evidence="3" type="primary">Tmem176a</name>
    <name evidence="5" type="synonym">LOC105265535</name>
    <name evidence="3" type="ORF">g.60998</name>
</gene>
<name>A0A0C9RAW7_9HYME</name>
<dbReference type="EMBL" id="GBYB01010242">
    <property type="protein sequence ID" value="JAG80009.1"/>
    <property type="molecule type" value="Transcribed_RNA"/>
</dbReference>
<dbReference type="RefSeq" id="XP_011301383.1">
    <property type="nucleotide sequence ID" value="XM_011303081.1"/>
</dbReference>
<evidence type="ECO:0000313" key="3">
    <source>
        <dbReference type="EMBL" id="JAG80009.1"/>
    </source>
</evidence>
<keyword evidence="4" id="KW-1185">Reference proteome</keyword>
<feature type="transmembrane region" description="Helical" evidence="2">
    <location>
        <begin position="91"/>
        <end position="110"/>
    </location>
</feature>
<accession>A0A0C9RAW7</accession>
<protein>
    <submittedName>
        <fullName evidence="3">Tmem176a protein</fullName>
    </submittedName>
</protein>
<feature type="region of interest" description="Disordered" evidence="1">
    <location>
        <begin position="416"/>
        <end position="438"/>
    </location>
</feature>
<dbReference type="Proteomes" id="UP000694866">
    <property type="component" value="Unplaced"/>
</dbReference>
<evidence type="ECO:0000313" key="5">
    <source>
        <dbReference type="RefSeq" id="XP_011301383.1"/>
    </source>
</evidence>
<reference evidence="5" key="2">
    <citation type="submission" date="2025-04" db="UniProtKB">
        <authorList>
            <consortium name="RefSeq"/>
        </authorList>
    </citation>
    <scope>IDENTIFICATION</scope>
    <source>
        <strain evidence="5">USDA-PBARC FA_bdor</strain>
        <tissue evidence="5">Whole organism</tissue>
    </source>
</reference>
<dbReference type="AlphaFoldDB" id="A0A0C9RAW7"/>
<keyword evidence="2" id="KW-0472">Membrane</keyword>
<sequence length="438" mass="47140">MDKGIALDSTVRSQESNVSDVSKNSGATGDSKTESCRESKHSKVVLIQKNSILEERVDKRDEDNEEKRKFQRKDDSCGDSNVMMLMSCGQLLLGLILVVFGVLVLVHGVSLGSSGAGLWAGAAALVAGALGLVATLADTTSKKSGGSSGFATAHLASSLVALALSNMSTITALTALVRDLRSTPDDVLLLPSEDGKLVEIESAWGGLVASVGLLLSSLVELLLAGYTCVTLTPKLCGCLSEQRHESQLDNDLEIDAGGEFDGDTGKLKTKNMVHQWVIAQTRPPKTPPPPPTPFYVVHQPIMPLHPIIQAPYGAPHGKYPAHYIPTYGPVPIIPHMMASPGRPPMQLYRSRRTRYPPIEHEELAIDRRHPREMKNQSPKQMTSIDEDENVGDLSCTYTGLDKKISEEFISICMDPERKSKASSHHGSEIGAASATKNS</sequence>
<keyword evidence="2" id="KW-1133">Transmembrane helix</keyword>
<feature type="compositionally biased region" description="Polar residues" evidence="1">
    <location>
        <begin position="10"/>
        <end position="30"/>
    </location>
</feature>